<sequence>MEFSSLVIMEKDKQTGVFKEQLGSYSVGEGANFVKKLYCVDGEVSLFFDTNKDVEEWEFSAIYDLFNKKAFEELGYIFEEKDDEFNPTWIVKFKFDEEHEETRAIINELCNLIKINMEKVFEDIKGKENEYN</sequence>
<reference evidence="1 2" key="1">
    <citation type="submission" date="2019-10" db="EMBL/GenBank/DDBJ databases">
        <title>The Genome Sequence of Clostridium tarantellae Isolated from Fish Brain.</title>
        <authorList>
            <person name="Bano L."/>
            <person name="Kiel M."/>
            <person name="Sales G."/>
            <person name="Doxey A.C."/>
            <person name="Mansfield M.J."/>
            <person name="Schiavone M."/>
            <person name="Rossetto O."/>
            <person name="Pirazzini M."/>
            <person name="Dobrindt U."/>
            <person name="Montecucco C."/>
        </authorList>
    </citation>
    <scope>NUCLEOTIDE SEQUENCE [LARGE SCALE GENOMIC DNA]</scope>
    <source>
        <strain evidence="1 2">DSM 3997</strain>
    </source>
</reference>
<dbReference type="RefSeq" id="WP_152890164.1">
    <property type="nucleotide sequence ID" value="NZ_WHJC01000140.1"/>
</dbReference>
<organism evidence="1 2">
    <name type="scientific">Clostridium tarantellae</name>
    <dbReference type="NCBI Taxonomy" id="39493"/>
    <lineage>
        <taxon>Bacteria</taxon>
        <taxon>Bacillati</taxon>
        <taxon>Bacillota</taxon>
        <taxon>Clostridia</taxon>
        <taxon>Eubacteriales</taxon>
        <taxon>Clostridiaceae</taxon>
        <taxon>Clostridium</taxon>
    </lineage>
</organism>
<proteinExistence type="predicted"/>
<evidence type="ECO:0000313" key="1">
    <source>
        <dbReference type="EMBL" id="MPQ44043.1"/>
    </source>
</evidence>
<dbReference type="Proteomes" id="UP000430345">
    <property type="component" value="Unassembled WGS sequence"/>
</dbReference>
<evidence type="ECO:0000313" key="2">
    <source>
        <dbReference type="Proteomes" id="UP000430345"/>
    </source>
</evidence>
<dbReference type="Pfam" id="PF20548">
    <property type="entry name" value="DUF6762"/>
    <property type="match status" value="1"/>
</dbReference>
<dbReference type="OrthoDB" id="1913818at2"/>
<dbReference type="AlphaFoldDB" id="A0A6I1MMQ3"/>
<accession>A0A6I1MMQ3</accession>
<dbReference type="InterPro" id="IPR046650">
    <property type="entry name" value="DUF6762"/>
</dbReference>
<protein>
    <submittedName>
        <fullName evidence="1">Uncharacterized protein</fullName>
    </submittedName>
</protein>
<keyword evidence="2" id="KW-1185">Reference proteome</keyword>
<name>A0A6I1MMQ3_9CLOT</name>
<gene>
    <name evidence="1" type="ORF">GBZ86_09745</name>
</gene>
<comment type="caution">
    <text evidence="1">The sequence shown here is derived from an EMBL/GenBank/DDBJ whole genome shotgun (WGS) entry which is preliminary data.</text>
</comment>
<dbReference type="EMBL" id="WHJC01000140">
    <property type="protein sequence ID" value="MPQ44043.1"/>
    <property type="molecule type" value="Genomic_DNA"/>
</dbReference>